<protein>
    <submittedName>
        <fullName evidence="2">RHTO0S12e04434g1_1</fullName>
    </submittedName>
</protein>
<name>A0A061BEV9_RHOTO</name>
<evidence type="ECO:0000313" key="2">
    <source>
        <dbReference type="EMBL" id="CDR46436.1"/>
    </source>
</evidence>
<keyword evidence="1" id="KW-0732">Signal</keyword>
<accession>A0A061BEV9</accession>
<dbReference type="EMBL" id="LK052947">
    <property type="protein sequence ID" value="CDR46436.1"/>
    <property type="molecule type" value="Genomic_DNA"/>
</dbReference>
<dbReference type="OrthoDB" id="10365008at2759"/>
<dbReference type="AlphaFoldDB" id="A0A061BEV9"/>
<sequence length="247" mass="25714">MLYVSALIPVFAAVNFVQAAPATSRLVRTYAPASSSAAGNSTQWFLAPTPTSSTTSAPATTTARVACPSFVGGNPLEAVAWAAVYCHDHPECCPGGTTYTPTSTTTPARITVAPTPNPSTVATVPVKVAFSTTEKAGAADGEWPYQELTHSPCPVTPVGTSKDDIEAAAWISRDVLVARHITIQKACDTWITVGDLNGKSSTFKVTGVCSGPLCTGDMVALPKYTAQQIFGAFNEGAEAKYALQGYF</sequence>
<feature type="signal peptide" evidence="1">
    <location>
        <begin position="1"/>
        <end position="19"/>
    </location>
</feature>
<reference evidence="2" key="1">
    <citation type="journal article" date="2014" name="Genome Announc.">
        <title>Draft genome sequence of Rhodosporidium toruloides CECT1137, an oleaginous yeast of biotechnological interest.</title>
        <authorList>
            <person name="Morin N."/>
            <person name="Calcas X."/>
            <person name="Devillers H."/>
            <person name="Durrens P."/>
            <person name="Sherman D.J."/>
            <person name="Nicaud J.-M."/>
            <person name="Neuveglise C."/>
        </authorList>
    </citation>
    <scope>NUCLEOTIDE SEQUENCE</scope>
    <source>
        <strain evidence="2">CECT1137</strain>
    </source>
</reference>
<organism evidence="2">
    <name type="scientific">Rhodotorula toruloides</name>
    <name type="common">Yeast</name>
    <name type="synonym">Rhodosporidium toruloides</name>
    <dbReference type="NCBI Taxonomy" id="5286"/>
    <lineage>
        <taxon>Eukaryota</taxon>
        <taxon>Fungi</taxon>
        <taxon>Dikarya</taxon>
        <taxon>Basidiomycota</taxon>
        <taxon>Pucciniomycotina</taxon>
        <taxon>Microbotryomycetes</taxon>
        <taxon>Sporidiobolales</taxon>
        <taxon>Sporidiobolaceae</taxon>
        <taxon>Rhodotorula</taxon>
    </lineage>
</organism>
<feature type="chain" id="PRO_5030001821" evidence="1">
    <location>
        <begin position="20"/>
        <end position="247"/>
    </location>
</feature>
<evidence type="ECO:0000256" key="1">
    <source>
        <dbReference type="SAM" id="SignalP"/>
    </source>
</evidence>
<proteinExistence type="predicted"/>
<gene>
    <name evidence="2" type="ORF">RHTO0S_12e04434g</name>
</gene>